<name>R7UN76_CAPTE</name>
<dbReference type="HOGENOM" id="CLU_094622_0_0_1"/>
<dbReference type="InterPro" id="IPR009582">
    <property type="entry name" value="Spc2/SPCS2"/>
</dbReference>
<organism evidence="10">
    <name type="scientific">Capitella teleta</name>
    <name type="common">Polychaete worm</name>
    <dbReference type="NCBI Taxonomy" id="283909"/>
    <lineage>
        <taxon>Eukaryota</taxon>
        <taxon>Metazoa</taxon>
        <taxon>Spiralia</taxon>
        <taxon>Lophotrochozoa</taxon>
        <taxon>Annelida</taxon>
        <taxon>Polychaeta</taxon>
        <taxon>Sedentaria</taxon>
        <taxon>Scolecida</taxon>
        <taxon>Capitellidae</taxon>
        <taxon>Capitella</taxon>
    </lineage>
</organism>
<keyword evidence="6 9" id="KW-1133">Transmembrane helix</keyword>
<dbReference type="GO" id="GO:0006465">
    <property type="term" value="P:signal peptide processing"/>
    <property type="evidence" value="ECO:0007669"/>
    <property type="project" value="UniProtKB-UniRule"/>
</dbReference>
<evidence type="ECO:0000256" key="7">
    <source>
        <dbReference type="ARBA" id="ARBA00023136"/>
    </source>
</evidence>
<dbReference type="Proteomes" id="UP000014760">
    <property type="component" value="Unassembled WGS sequence"/>
</dbReference>
<keyword evidence="5 9" id="KW-0256">Endoplasmic reticulum</keyword>
<keyword evidence="7 9" id="KW-0472">Membrane</keyword>
<reference evidence="10 12" key="2">
    <citation type="journal article" date="2013" name="Nature">
        <title>Insights into bilaterian evolution from three spiralian genomes.</title>
        <authorList>
            <person name="Simakov O."/>
            <person name="Marletaz F."/>
            <person name="Cho S.J."/>
            <person name="Edsinger-Gonzales E."/>
            <person name="Havlak P."/>
            <person name="Hellsten U."/>
            <person name="Kuo D.H."/>
            <person name="Larsson T."/>
            <person name="Lv J."/>
            <person name="Arendt D."/>
            <person name="Savage R."/>
            <person name="Osoegawa K."/>
            <person name="de Jong P."/>
            <person name="Grimwood J."/>
            <person name="Chapman J.A."/>
            <person name="Shapiro H."/>
            <person name="Aerts A."/>
            <person name="Otillar R.P."/>
            <person name="Terry A.Y."/>
            <person name="Boore J.L."/>
            <person name="Grigoriev I.V."/>
            <person name="Lindberg D.R."/>
            <person name="Seaver E.C."/>
            <person name="Weisblat D.A."/>
            <person name="Putnam N.H."/>
            <person name="Rokhsar D.S."/>
        </authorList>
    </citation>
    <scope>NUCLEOTIDE SEQUENCE</scope>
    <source>
        <strain evidence="10 12">I ESC-2004</strain>
    </source>
</reference>
<evidence type="ECO:0000256" key="5">
    <source>
        <dbReference type="ARBA" id="ARBA00022824"/>
    </source>
</evidence>
<dbReference type="GO" id="GO:0045047">
    <property type="term" value="P:protein targeting to ER"/>
    <property type="evidence" value="ECO:0007669"/>
    <property type="project" value="TreeGrafter"/>
</dbReference>
<keyword evidence="12" id="KW-1185">Reference proteome</keyword>
<dbReference type="FunCoup" id="R7UN76">
    <property type="interactions" value="1952"/>
</dbReference>
<evidence type="ECO:0000313" key="10">
    <source>
        <dbReference type="EMBL" id="ELU07533.1"/>
    </source>
</evidence>
<dbReference type="OrthoDB" id="29558at2759"/>
<reference evidence="12" key="1">
    <citation type="submission" date="2012-12" db="EMBL/GenBank/DDBJ databases">
        <authorList>
            <person name="Hellsten U."/>
            <person name="Grimwood J."/>
            <person name="Chapman J.A."/>
            <person name="Shapiro H."/>
            <person name="Aerts A."/>
            <person name="Otillar R.P."/>
            <person name="Terry A.Y."/>
            <person name="Boore J.L."/>
            <person name="Simakov O."/>
            <person name="Marletaz F."/>
            <person name="Cho S.-J."/>
            <person name="Edsinger-Gonzales E."/>
            <person name="Havlak P."/>
            <person name="Kuo D.-H."/>
            <person name="Larsson T."/>
            <person name="Lv J."/>
            <person name="Arendt D."/>
            <person name="Savage R."/>
            <person name="Osoegawa K."/>
            <person name="de Jong P."/>
            <person name="Lindberg D.R."/>
            <person name="Seaver E.C."/>
            <person name="Weisblat D.A."/>
            <person name="Putnam N.H."/>
            <person name="Grigoriev I.V."/>
            <person name="Rokhsar D.S."/>
        </authorList>
    </citation>
    <scope>NUCLEOTIDE SEQUENCE</scope>
    <source>
        <strain evidence="12">I ESC-2004</strain>
    </source>
</reference>
<keyword evidence="4 9" id="KW-0812">Transmembrane</keyword>
<dbReference type="EnsemblMetazoa" id="CapteT167975">
    <property type="protein sequence ID" value="CapteP167975"/>
    <property type="gene ID" value="CapteG167975"/>
</dbReference>
<dbReference type="GO" id="GO:0008233">
    <property type="term" value="F:peptidase activity"/>
    <property type="evidence" value="ECO:0007669"/>
    <property type="project" value="UniProtKB-UniRule"/>
</dbReference>
<sequence>MATNTKSSKGLKSKTTDQWSVDKSVKIDKWDGVAVKNNLDDAVKKVLVENHGYTESHSLMDGRLLICTVSVGFALYALLWDYLHPFPQSRNVLIACVLSYFAMMTVLWFYTMFCERGCFLVAHDKDKAGIDPDNVWRVSSVLKRYDDMYQLTISYFDGVTNETTASSISKSVANFFDENGLLCTDLFEPVVEKIHTELSTSKKTK</sequence>
<comment type="subcellular location">
    <subcellularLocation>
        <location evidence="1 9">Endoplasmic reticulum membrane</location>
        <topology evidence="1 9">Multi-pass membrane protein</topology>
    </subcellularLocation>
</comment>
<dbReference type="PANTHER" id="PTHR13085:SF0">
    <property type="entry name" value="SIGNAL PEPTIDASE COMPLEX SUBUNIT 2"/>
    <property type="match status" value="1"/>
</dbReference>
<comment type="function">
    <text evidence="8 9">Component of the signal peptidase complex (SPC) which catalyzes the cleavage of N-terminal signal sequences from nascent proteins as they are translocated into the lumen of the endoplasmic reticulum. Enhances the enzymatic activity of SPC and facilitates the interactions between different components of the translocation site.</text>
</comment>
<comment type="similarity">
    <text evidence="2 9">Belongs to the SPCS2 family.</text>
</comment>
<evidence type="ECO:0000313" key="12">
    <source>
        <dbReference type="Proteomes" id="UP000014760"/>
    </source>
</evidence>
<evidence type="ECO:0000256" key="9">
    <source>
        <dbReference type="RuleBase" id="RU368033"/>
    </source>
</evidence>
<dbReference type="EMBL" id="KB299806">
    <property type="protein sequence ID" value="ELU07533.1"/>
    <property type="molecule type" value="Genomic_DNA"/>
</dbReference>
<dbReference type="PANTHER" id="PTHR13085">
    <property type="entry name" value="MICROSOMAL SIGNAL PEPTIDASE 25 KDA SUBUNIT"/>
    <property type="match status" value="1"/>
</dbReference>
<proteinExistence type="inferred from homology"/>
<protein>
    <recommendedName>
        <fullName evidence="3 9">Signal peptidase complex subunit 2</fullName>
    </recommendedName>
</protein>
<evidence type="ECO:0000256" key="2">
    <source>
        <dbReference type="ARBA" id="ARBA00007324"/>
    </source>
</evidence>
<feature type="transmembrane region" description="Helical" evidence="9">
    <location>
        <begin position="92"/>
        <end position="110"/>
    </location>
</feature>
<evidence type="ECO:0000256" key="8">
    <source>
        <dbReference type="ARBA" id="ARBA00045608"/>
    </source>
</evidence>
<reference evidence="11" key="3">
    <citation type="submission" date="2015-06" db="UniProtKB">
        <authorList>
            <consortium name="EnsemblMetazoa"/>
        </authorList>
    </citation>
    <scope>IDENTIFICATION</scope>
</reference>
<evidence type="ECO:0000256" key="3">
    <source>
        <dbReference type="ARBA" id="ARBA00017057"/>
    </source>
</evidence>
<feature type="transmembrane region" description="Helical" evidence="9">
    <location>
        <begin position="62"/>
        <end position="80"/>
    </location>
</feature>
<evidence type="ECO:0000256" key="4">
    <source>
        <dbReference type="ARBA" id="ARBA00022692"/>
    </source>
</evidence>
<evidence type="ECO:0000256" key="6">
    <source>
        <dbReference type="ARBA" id="ARBA00022989"/>
    </source>
</evidence>
<evidence type="ECO:0000256" key="1">
    <source>
        <dbReference type="ARBA" id="ARBA00004477"/>
    </source>
</evidence>
<dbReference type="OMA" id="CCAMWHY"/>
<evidence type="ECO:0000313" key="11">
    <source>
        <dbReference type="EnsemblMetazoa" id="CapteP167975"/>
    </source>
</evidence>
<accession>R7UN76</accession>
<dbReference type="Pfam" id="PF06703">
    <property type="entry name" value="SPC25"/>
    <property type="match status" value="1"/>
</dbReference>
<dbReference type="EMBL" id="AMQN01007026">
    <property type="status" value="NOT_ANNOTATED_CDS"/>
    <property type="molecule type" value="Genomic_DNA"/>
</dbReference>
<dbReference type="AlphaFoldDB" id="R7UN76"/>
<gene>
    <name evidence="10" type="ORF">CAPTEDRAFT_167975</name>
</gene>
<dbReference type="GO" id="GO:0005787">
    <property type="term" value="C:signal peptidase complex"/>
    <property type="evidence" value="ECO:0007669"/>
    <property type="project" value="UniProtKB-UniRule"/>
</dbReference>
<dbReference type="STRING" id="283909.R7UN76"/>